<dbReference type="Proteomes" id="UP001160334">
    <property type="component" value="Unassembled WGS sequence"/>
</dbReference>
<organism evidence="3 4">
    <name type="scientific">Prescottella agglutinans</name>
    <dbReference type="NCBI Taxonomy" id="1644129"/>
    <lineage>
        <taxon>Bacteria</taxon>
        <taxon>Bacillati</taxon>
        <taxon>Actinomycetota</taxon>
        <taxon>Actinomycetes</taxon>
        <taxon>Mycobacteriales</taxon>
        <taxon>Nocardiaceae</taxon>
        <taxon>Prescottella</taxon>
    </lineage>
</organism>
<feature type="compositionally biased region" description="Gly residues" evidence="1">
    <location>
        <begin position="142"/>
        <end position="152"/>
    </location>
</feature>
<evidence type="ECO:0000313" key="3">
    <source>
        <dbReference type="EMBL" id="MDH6284903.1"/>
    </source>
</evidence>
<evidence type="ECO:0000256" key="1">
    <source>
        <dbReference type="SAM" id="MobiDB-lite"/>
    </source>
</evidence>
<keyword evidence="2" id="KW-0732">Signal</keyword>
<comment type="caution">
    <text evidence="3">The sequence shown here is derived from an EMBL/GenBank/DDBJ whole genome shotgun (WGS) entry which is preliminary data.</text>
</comment>
<dbReference type="RefSeq" id="WP_280764075.1">
    <property type="nucleotide sequence ID" value="NZ_JARXVC010000030.1"/>
</dbReference>
<dbReference type="EMBL" id="JARXVC010000030">
    <property type="protein sequence ID" value="MDH6284903.1"/>
    <property type="molecule type" value="Genomic_DNA"/>
</dbReference>
<proteinExistence type="predicted"/>
<evidence type="ECO:0008006" key="5">
    <source>
        <dbReference type="Google" id="ProtNLM"/>
    </source>
</evidence>
<evidence type="ECO:0000256" key="2">
    <source>
        <dbReference type="SAM" id="SignalP"/>
    </source>
</evidence>
<feature type="signal peptide" evidence="2">
    <location>
        <begin position="1"/>
        <end position="34"/>
    </location>
</feature>
<name>A0ABT6MKQ8_9NOCA</name>
<feature type="chain" id="PRO_5046233551" description="Spore coat protein U domain-containing protein" evidence="2">
    <location>
        <begin position="35"/>
        <end position="152"/>
    </location>
</feature>
<feature type="region of interest" description="Disordered" evidence="1">
    <location>
        <begin position="132"/>
        <end position="152"/>
    </location>
</feature>
<evidence type="ECO:0000313" key="4">
    <source>
        <dbReference type="Proteomes" id="UP001160334"/>
    </source>
</evidence>
<keyword evidence="4" id="KW-1185">Reference proteome</keyword>
<accession>A0ABT6MKQ8</accession>
<gene>
    <name evidence="3" type="ORF">M2280_006167</name>
</gene>
<protein>
    <recommendedName>
        <fullName evidence="5">Spore coat protein U domain-containing protein</fullName>
    </recommendedName>
</protein>
<sequence>MTRSVTRARAAARPALTGIGIMAAVLMSTGTAQAAFVDATLTLDTPRNNTIVASITNVDLYNGASCSIRGNGPTTFEFLNIGVAPRNTTTVTIADVPAGNYTISWGCNSWGYERHLVTVSGTATPPAQPHIVPNGIIPSSPGGTGSLGSLGF</sequence>
<reference evidence="3 4" key="1">
    <citation type="submission" date="2023-04" db="EMBL/GenBank/DDBJ databases">
        <title>Forest soil microbial communities from Buena Vista Peninsula, Colon Province, Panama.</title>
        <authorList>
            <person name="Bouskill N."/>
        </authorList>
    </citation>
    <scope>NUCLEOTIDE SEQUENCE [LARGE SCALE GENOMIC DNA]</scope>
    <source>
        <strain evidence="3 4">CFH S0262</strain>
    </source>
</reference>